<dbReference type="Proteomes" id="UP000281955">
    <property type="component" value="Unassembled WGS sequence"/>
</dbReference>
<dbReference type="GO" id="GO:0051537">
    <property type="term" value="F:2 iron, 2 sulfur cluster binding"/>
    <property type="evidence" value="ECO:0007669"/>
    <property type="project" value="InterPro"/>
</dbReference>
<gene>
    <name evidence="2" type="ORF">CLV35_2555</name>
</gene>
<sequence>MTGATPTAQLLRELEQLGPFFALETVDAAAAAADQRAWQPLSEMVAAPALLEARVREGRTVVAGLAGVPEHDVERRVVVSVVVQGLVGRLVSPALAALVLHEALPDPSLWQWRPTGTGPLPLRLVLLADRAPFEPVAPPEAADAFAALVLERWVEPLLSQAGEAARLAPSLLRGNAASAVAGAGSVLARARPEHADGVRRLLSALLAVPALAGTGRLEHGAFRRRTCCLYYRVPGGGTCGDCPLSR</sequence>
<evidence type="ECO:0000259" key="1">
    <source>
        <dbReference type="Pfam" id="PF11575"/>
    </source>
</evidence>
<reference evidence="2 3" key="1">
    <citation type="submission" date="2018-10" db="EMBL/GenBank/DDBJ databases">
        <title>Genomic Encyclopedia of Archaeal and Bacterial Type Strains, Phase II (KMG-II): from individual species to whole genera.</title>
        <authorList>
            <person name="Goeker M."/>
        </authorList>
    </citation>
    <scope>NUCLEOTIDE SEQUENCE [LARGE SCALE GENOMIC DNA]</scope>
    <source>
        <strain evidence="2 3">RP-AC37</strain>
    </source>
</reference>
<protein>
    <submittedName>
        <fullName evidence="2">FhuF-like iron-sulfur protein</fullName>
    </submittedName>
</protein>
<organism evidence="2 3">
    <name type="scientific">Motilibacter peucedani</name>
    <dbReference type="NCBI Taxonomy" id="598650"/>
    <lineage>
        <taxon>Bacteria</taxon>
        <taxon>Bacillati</taxon>
        <taxon>Actinomycetota</taxon>
        <taxon>Actinomycetes</taxon>
        <taxon>Motilibacterales</taxon>
        <taxon>Motilibacteraceae</taxon>
        <taxon>Motilibacter</taxon>
    </lineage>
</organism>
<accession>A0A420XPG7</accession>
<keyword evidence="3" id="KW-1185">Reference proteome</keyword>
<dbReference type="EMBL" id="RBWV01000012">
    <property type="protein sequence ID" value="RKS74056.1"/>
    <property type="molecule type" value="Genomic_DNA"/>
</dbReference>
<comment type="caution">
    <text evidence="2">The sequence shown here is derived from an EMBL/GenBank/DDBJ whole genome shotgun (WGS) entry which is preliminary data.</text>
</comment>
<dbReference type="AlphaFoldDB" id="A0A420XPG7"/>
<feature type="domain" description="Ferric siderophore reductase C-terminal" evidence="1">
    <location>
        <begin position="224"/>
        <end position="244"/>
    </location>
</feature>
<name>A0A420XPG7_9ACTN</name>
<evidence type="ECO:0000313" key="2">
    <source>
        <dbReference type="EMBL" id="RKS74056.1"/>
    </source>
</evidence>
<dbReference type="InterPro" id="IPR024726">
    <property type="entry name" value="FhuF_C"/>
</dbReference>
<proteinExistence type="predicted"/>
<dbReference type="RefSeq" id="WP_231121766.1">
    <property type="nucleotide sequence ID" value="NZ_RBWV01000012.1"/>
</dbReference>
<dbReference type="Pfam" id="PF11575">
    <property type="entry name" value="FhuF_C"/>
    <property type="match status" value="1"/>
</dbReference>
<evidence type="ECO:0000313" key="3">
    <source>
        <dbReference type="Proteomes" id="UP000281955"/>
    </source>
</evidence>
<dbReference type="InParanoid" id="A0A420XPG7"/>